<dbReference type="Proteomes" id="UP000261174">
    <property type="component" value="Unassembled WGS sequence"/>
</dbReference>
<sequence>MASKNWSSKDIPSQQGKNIIVTGANSGLGLEATTVLAKKGANIIMAVRNLEKGKEAAKKIKTRQPDAKLDLMLLDLSDLHSIHRFSDEFHSKYSQLHILINNAGIMAPANRLSTKQHFEVQFGANHLGHFALTGLLLDIIKKTPNSRVVLQSSNAHNESFMKPNIHFDDLNWEKSYNRYQAYAQAKLSNLLFAYELDRRFKSNNISAIATAAHPGWTRTNLQKSFGFLVFNILNYIVGQNIHTGTLPILRAATEENISGGEYFGPTGLNGLRGYPKLIKSSDKSYDEELARKLWDVSEKLTEVKCNFR</sequence>
<reference evidence="3 4" key="1">
    <citation type="submission" date="2018-08" db="EMBL/GenBank/DDBJ databases">
        <title>Chitinophaga sp. K20C18050901, a novel bacterium isolated from forest soil.</title>
        <authorList>
            <person name="Wang C."/>
        </authorList>
    </citation>
    <scope>NUCLEOTIDE SEQUENCE [LARGE SCALE GENOMIC DNA]</scope>
    <source>
        <strain evidence="3 4">K20C18050901</strain>
    </source>
</reference>
<accession>A0A3E1NNF0</accession>
<dbReference type="OrthoDB" id="597510at2"/>
<dbReference type="PRINTS" id="PR00081">
    <property type="entry name" value="GDHRDH"/>
</dbReference>
<dbReference type="NCBIfam" id="NF004846">
    <property type="entry name" value="PRK06197.1"/>
    <property type="match status" value="1"/>
</dbReference>
<keyword evidence="4" id="KW-1185">Reference proteome</keyword>
<dbReference type="PANTHER" id="PTHR24320:SF148">
    <property type="entry name" value="NAD(P)-BINDING ROSSMANN-FOLD SUPERFAMILY PROTEIN"/>
    <property type="match status" value="1"/>
</dbReference>
<proteinExistence type="inferred from homology"/>
<keyword evidence="2" id="KW-0560">Oxidoreductase</keyword>
<dbReference type="Pfam" id="PF00106">
    <property type="entry name" value="adh_short"/>
    <property type="match status" value="1"/>
</dbReference>
<dbReference type="InterPro" id="IPR002347">
    <property type="entry name" value="SDR_fam"/>
</dbReference>
<dbReference type="GO" id="GO:0016491">
    <property type="term" value="F:oxidoreductase activity"/>
    <property type="evidence" value="ECO:0007669"/>
    <property type="project" value="UniProtKB-KW"/>
</dbReference>
<name>A0A3E1NNF0_9BACT</name>
<comment type="similarity">
    <text evidence="1">Belongs to the short-chain dehydrogenases/reductases (SDR) family.</text>
</comment>
<comment type="caution">
    <text evidence="3">The sequence shown here is derived from an EMBL/GenBank/DDBJ whole genome shotgun (WGS) entry which is preliminary data.</text>
</comment>
<dbReference type="AlphaFoldDB" id="A0A3E1NNF0"/>
<evidence type="ECO:0000256" key="1">
    <source>
        <dbReference type="ARBA" id="ARBA00006484"/>
    </source>
</evidence>
<dbReference type="EMBL" id="QTJV01000021">
    <property type="protein sequence ID" value="RFM29354.1"/>
    <property type="molecule type" value="Genomic_DNA"/>
</dbReference>
<dbReference type="RefSeq" id="WP_116857669.1">
    <property type="nucleotide sequence ID" value="NZ_QTJV01000021.1"/>
</dbReference>
<evidence type="ECO:0000313" key="3">
    <source>
        <dbReference type="EMBL" id="RFM29354.1"/>
    </source>
</evidence>
<dbReference type="InterPro" id="IPR036291">
    <property type="entry name" value="NAD(P)-bd_dom_sf"/>
</dbReference>
<dbReference type="Gene3D" id="3.40.50.720">
    <property type="entry name" value="NAD(P)-binding Rossmann-like Domain"/>
    <property type="match status" value="1"/>
</dbReference>
<organism evidence="3 4">
    <name type="scientific">Chitinophaga silvisoli</name>
    <dbReference type="NCBI Taxonomy" id="2291814"/>
    <lineage>
        <taxon>Bacteria</taxon>
        <taxon>Pseudomonadati</taxon>
        <taxon>Bacteroidota</taxon>
        <taxon>Chitinophagia</taxon>
        <taxon>Chitinophagales</taxon>
        <taxon>Chitinophagaceae</taxon>
        <taxon>Chitinophaga</taxon>
    </lineage>
</organism>
<evidence type="ECO:0000313" key="4">
    <source>
        <dbReference type="Proteomes" id="UP000261174"/>
    </source>
</evidence>
<gene>
    <name evidence="3" type="ORF">DXN04_32880</name>
</gene>
<protein>
    <submittedName>
        <fullName evidence="3">SDR family NAD(P)-dependent oxidoreductase</fullName>
    </submittedName>
</protein>
<dbReference type="SUPFAM" id="SSF51735">
    <property type="entry name" value="NAD(P)-binding Rossmann-fold domains"/>
    <property type="match status" value="1"/>
</dbReference>
<dbReference type="PANTHER" id="PTHR24320">
    <property type="entry name" value="RETINOL DEHYDROGENASE"/>
    <property type="match status" value="1"/>
</dbReference>
<evidence type="ECO:0000256" key="2">
    <source>
        <dbReference type="ARBA" id="ARBA00023002"/>
    </source>
</evidence>